<name>A0ABT0NZT5_9ACTN</name>
<keyword evidence="1" id="KW-0560">Oxidoreductase</keyword>
<organism evidence="4 5">
    <name type="scientific">Streptomyces lavenduligriseus</name>
    <dbReference type="NCBI Taxonomy" id="67315"/>
    <lineage>
        <taxon>Bacteria</taxon>
        <taxon>Bacillati</taxon>
        <taxon>Actinomycetota</taxon>
        <taxon>Actinomycetes</taxon>
        <taxon>Kitasatosporales</taxon>
        <taxon>Streptomycetaceae</taxon>
        <taxon>Streptomyces</taxon>
    </lineage>
</organism>
<reference evidence="4 5" key="1">
    <citation type="submission" date="2022-05" db="EMBL/GenBank/DDBJ databases">
        <title>Genome Resource of Streptomyces lavenduligriseus GA1-1, a Strain with Broad-Spectrum Antifungal Activity against Phytopathogenic Fungi.</title>
        <authorList>
            <person name="Qi D."/>
        </authorList>
    </citation>
    <scope>NUCLEOTIDE SEQUENCE [LARGE SCALE GENOMIC DNA]</scope>
    <source>
        <strain evidence="4 5">GA1-1</strain>
    </source>
</reference>
<dbReference type="SUPFAM" id="SSF51679">
    <property type="entry name" value="Bacterial luciferase-like"/>
    <property type="match status" value="1"/>
</dbReference>
<evidence type="ECO:0000313" key="5">
    <source>
        <dbReference type="Proteomes" id="UP001202052"/>
    </source>
</evidence>
<comment type="caution">
    <text evidence="4">The sequence shown here is derived from an EMBL/GenBank/DDBJ whole genome shotgun (WGS) entry which is preliminary data.</text>
</comment>
<dbReference type="EMBL" id="JAMCCK010000040">
    <property type="protein sequence ID" value="MCL3997008.1"/>
    <property type="molecule type" value="Genomic_DNA"/>
</dbReference>
<accession>A0ABT0NZT5</accession>
<evidence type="ECO:0000256" key="2">
    <source>
        <dbReference type="ARBA" id="ARBA00023033"/>
    </source>
</evidence>
<evidence type="ECO:0000313" key="4">
    <source>
        <dbReference type="EMBL" id="MCL3997008.1"/>
    </source>
</evidence>
<dbReference type="Gene3D" id="3.20.20.30">
    <property type="entry name" value="Luciferase-like domain"/>
    <property type="match status" value="1"/>
</dbReference>
<gene>
    <name evidence="4" type="ORF">M4438_26480</name>
</gene>
<dbReference type="RefSeq" id="WP_249491927.1">
    <property type="nucleotide sequence ID" value="NZ_JAMCCK010000040.1"/>
</dbReference>
<sequence length="355" mass="39155">MEFGVTFFPTVGPADKDGATYYDEALSVAEHADALGFQHVKIVEHYFFRYGGYSPDPVTFLAAAAARTRRIRLITGTVLPAFTHPVKLAGKLAMLDNLSHGRLEVGFGRAFLPDEFAAFGVSIDDSRALFEENVEAIRRLWTEEDVVWEGRFHKFGPVTLQPRPVQRPHPPTHVATAMSLESCESAGRAGHHLLLVPATSSVEKAQEMLGAYRAARAAAGHEGPGRVQFSYPTYVAEDGDEARRLARKDDEAYNQRMAEAVSAWGRVSSSAYPGYERILEATRTYDFDKKLEADKLLAGSPAEVRAQIERIQGWFGPDITLSLTIHSGLLPVEVAKRSTELFARQVAPHFATPAR</sequence>
<dbReference type="InterPro" id="IPR050766">
    <property type="entry name" value="Bact_Lucif_Oxidored"/>
</dbReference>
<dbReference type="PANTHER" id="PTHR30137">
    <property type="entry name" value="LUCIFERASE-LIKE MONOOXYGENASE"/>
    <property type="match status" value="1"/>
</dbReference>
<dbReference type="Proteomes" id="UP001202052">
    <property type="component" value="Unassembled WGS sequence"/>
</dbReference>
<protein>
    <submittedName>
        <fullName evidence="4">LLM class flavin-dependent oxidoreductase</fullName>
    </submittedName>
</protein>
<feature type="domain" description="Luciferase-like" evidence="3">
    <location>
        <begin position="1"/>
        <end position="313"/>
    </location>
</feature>
<dbReference type="PANTHER" id="PTHR30137:SF8">
    <property type="entry name" value="BLR5498 PROTEIN"/>
    <property type="match status" value="1"/>
</dbReference>
<evidence type="ECO:0000259" key="3">
    <source>
        <dbReference type="Pfam" id="PF00296"/>
    </source>
</evidence>
<dbReference type="InterPro" id="IPR011251">
    <property type="entry name" value="Luciferase-like_dom"/>
</dbReference>
<proteinExistence type="predicted"/>
<dbReference type="Pfam" id="PF00296">
    <property type="entry name" value="Bac_luciferase"/>
    <property type="match status" value="1"/>
</dbReference>
<keyword evidence="5" id="KW-1185">Reference proteome</keyword>
<keyword evidence="2" id="KW-0503">Monooxygenase</keyword>
<dbReference type="InterPro" id="IPR036661">
    <property type="entry name" value="Luciferase-like_sf"/>
</dbReference>
<evidence type="ECO:0000256" key="1">
    <source>
        <dbReference type="ARBA" id="ARBA00023002"/>
    </source>
</evidence>